<dbReference type="Proteomes" id="UP000261600">
    <property type="component" value="Unplaced"/>
</dbReference>
<evidence type="ECO:0008006" key="3">
    <source>
        <dbReference type="Google" id="ProtNLM"/>
    </source>
</evidence>
<evidence type="ECO:0000313" key="1">
    <source>
        <dbReference type="Ensembl" id="ENSMALP00000015505.1"/>
    </source>
</evidence>
<keyword evidence="2" id="KW-1185">Reference proteome</keyword>
<sequence length="143" mass="15242">LCHNSPISTQPACLIPSSTQPACLVPSSTQPACLFSSYSQPAFLIPSSTQPACLVPSSTQPACLPQLNSTCLTPVSMSRDLVVGAPAFDCCPIHCAPTLYGSSCRWWTHGRTSSRCSFRLSPAWPREGRPGHQALAFEPQPQA</sequence>
<accession>A0A3Q3JFL4</accession>
<dbReference type="Ensembl" id="ENSMALT00000015819.1">
    <property type="protein sequence ID" value="ENSMALP00000015505.1"/>
    <property type="gene ID" value="ENSMALG00000010896.1"/>
</dbReference>
<name>A0A3Q3JFL4_MONAL</name>
<reference evidence="1" key="1">
    <citation type="submission" date="2025-08" db="UniProtKB">
        <authorList>
            <consortium name="Ensembl"/>
        </authorList>
    </citation>
    <scope>IDENTIFICATION</scope>
</reference>
<organism evidence="1 2">
    <name type="scientific">Monopterus albus</name>
    <name type="common">Swamp eel</name>
    <dbReference type="NCBI Taxonomy" id="43700"/>
    <lineage>
        <taxon>Eukaryota</taxon>
        <taxon>Metazoa</taxon>
        <taxon>Chordata</taxon>
        <taxon>Craniata</taxon>
        <taxon>Vertebrata</taxon>
        <taxon>Euteleostomi</taxon>
        <taxon>Actinopterygii</taxon>
        <taxon>Neopterygii</taxon>
        <taxon>Teleostei</taxon>
        <taxon>Neoteleostei</taxon>
        <taxon>Acanthomorphata</taxon>
        <taxon>Anabantaria</taxon>
        <taxon>Synbranchiformes</taxon>
        <taxon>Synbranchidae</taxon>
        <taxon>Monopterus</taxon>
    </lineage>
</organism>
<dbReference type="AlphaFoldDB" id="A0A3Q3JFL4"/>
<proteinExistence type="predicted"/>
<evidence type="ECO:0000313" key="2">
    <source>
        <dbReference type="Proteomes" id="UP000261600"/>
    </source>
</evidence>
<protein>
    <recommendedName>
        <fullName evidence="3">Keratin</fullName>
    </recommendedName>
</protein>
<reference evidence="1" key="2">
    <citation type="submission" date="2025-09" db="UniProtKB">
        <authorList>
            <consortium name="Ensembl"/>
        </authorList>
    </citation>
    <scope>IDENTIFICATION</scope>
</reference>